<dbReference type="KEGG" id="vg:6372471"/>
<evidence type="ECO:0000313" key="4">
    <source>
        <dbReference type="EMBL" id="ABY62992.1"/>
    </source>
</evidence>
<feature type="domain" description="Putative phage head-tail joining protein N-terminal" evidence="2">
    <location>
        <begin position="28"/>
        <end position="197"/>
    </location>
</feature>
<dbReference type="EMBL" id="EU197055">
    <property type="protein sequence ID" value="ABY62992.1"/>
    <property type="molecule type" value="Genomic_DNA"/>
</dbReference>
<evidence type="ECO:0000259" key="3">
    <source>
        <dbReference type="Pfam" id="PF24215"/>
    </source>
</evidence>
<organism evidence="4 5">
    <name type="scientific">Pseudomonas phage 201phi2-1</name>
    <name type="common">Pseudomonas chlororaphis phage 201phi2-1</name>
    <dbReference type="NCBI Taxonomy" id="198110"/>
    <lineage>
        <taxon>Viruses</taxon>
        <taxon>Duplodnaviria</taxon>
        <taxon>Heunggongvirae</taxon>
        <taxon>Uroviricota</taxon>
        <taxon>Caudoviricetes</taxon>
        <taxon>Chimalliviridae</taxon>
        <taxon>Serwervirus</taxon>
        <taxon>Serwervirus 201phi21</taxon>
    </lineage>
</organism>
<dbReference type="Proteomes" id="UP000002421">
    <property type="component" value="Segment"/>
</dbReference>
<feature type="region of interest" description="Disordered" evidence="1">
    <location>
        <begin position="346"/>
        <end position="366"/>
    </location>
</feature>
<dbReference type="InterPro" id="IPR057113">
    <property type="entry name" value="Phage_H_T_join_N"/>
</dbReference>
<sequence>MGLFHETEETPIDPEVSPVEVKAYCETYRGIAVDTKYIPRSSMLAWINGSNWRASAYYSQMLDATQEPTPLALNRRPPYQQYYKIMNIDIKVNQPLDISQREDLRTFSVTGSGHTYPGLAANYGDMFTAGVGDGRVGLFTITSARRETYLRDSTYAIEWKMVGWLTEQQQQDLDDKSQVTYYWDANRLGNGCNPFVTEEDYHDNQEFAKTRDDIIRRYIADFFSTQYFTFIVPDQLNNTYDHFVVKALLSIIDTKYSRDLRRAKVLNVMSLSVMREPTVWDMIIKQNPVVGCGATERAHLVMTAIDRWKPELQAIGYSGIPRMVYPIDAPTDVDSQYNGSNRCTPEGIPFQAGQPRRPPKGKWKPQWERDEPWFHRVPPEQQTNIEKAWSYPQDIKPVVIDDYYVFSEAFYYEDSKLQSKLELLTWQMINNEPLNRSQLKAVIKCCLSWDNLERFYYHPVLILLLGYAIRN</sequence>
<dbReference type="Pfam" id="PF24214">
    <property type="entry name" value="Phage_H_T_join_2"/>
    <property type="match status" value="1"/>
</dbReference>
<dbReference type="OrthoDB" id="3831at10239"/>
<evidence type="ECO:0000256" key="1">
    <source>
        <dbReference type="SAM" id="MobiDB-lite"/>
    </source>
</evidence>
<proteinExistence type="predicted"/>
<reference evidence="4 5" key="1">
    <citation type="journal article" date="2008" name="Virology">
        <title>Characterization of Pseudomonas chlororaphis myovirus 201varphi2-1 via genomic sequencing, mass spectrometry, and electron microscopy.</title>
        <authorList>
            <person name="Thomas J.A."/>
            <person name="Rolando M.R."/>
            <person name="Carroll C.A."/>
            <person name="Shen P.S."/>
            <person name="Belnap D.M."/>
            <person name="Weintraub S.T."/>
            <person name="Serwer P."/>
            <person name="Hardies S.C."/>
        </authorList>
    </citation>
    <scope>NUCLEOTIDE SEQUENCE</scope>
</reference>
<protein>
    <submittedName>
        <fullName evidence="4">Virion structural protein</fullName>
    </submittedName>
</protein>
<evidence type="ECO:0000259" key="2">
    <source>
        <dbReference type="Pfam" id="PF24214"/>
    </source>
</evidence>
<dbReference type="Pfam" id="PF24215">
    <property type="entry name" value="H_T_assoc"/>
    <property type="match status" value="1"/>
</dbReference>
<feature type="domain" description="Putative phage head-tail joining protein C-terminal" evidence="3">
    <location>
        <begin position="203"/>
        <end position="470"/>
    </location>
</feature>
<name>B3FJ25_BP201</name>
<dbReference type="RefSeq" id="YP_001956886.1">
    <property type="nucleotide sequence ID" value="NC_010821.1"/>
</dbReference>
<organismHost>
    <name type="scientific">Pseudomonas chlororaphis</name>
    <dbReference type="NCBI Taxonomy" id="587753"/>
</organismHost>
<keyword evidence="5" id="KW-1185">Reference proteome</keyword>
<accession>B3FJ25</accession>
<evidence type="ECO:0000313" key="5">
    <source>
        <dbReference type="Proteomes" id="UP000002421"/>
    </source>
</evidence>
<gene>
    <name evidence="4" type="ORF">201phi2-1p162</name>
</gene>
<dbReference type="InterPro" id="IPR057114">
    <property type="entry name" value="Phage_H_T_join_C"/>
</dbReference>